<dbReference type="InterPro" id="IPR036280">
    <property type="entry name" value="Multihaem_cyt_sf"/>
</dbReference>
<dbReference type="GO" id="GO:0046872">
    <property type="term" value="F:metal ion binding"/>
    <property type="evidence" value="ECO:0007669"/>
    <property type="project" value="UniProtKB-KW"/>
</dbReference>
<keyword evidence="8" id="KW-1133">Transmembrane helix</keyword>
<evidence type="ECO:0000313" key="10">
    <source>
        <dbReference type="EMBL" id="SPQ00361.1"/>
    </source>
</evidence>
<comment type="cofactor">
    <cofactor evidence="1">
        <name>heme c</name>
        <dbReference type="ChEBI" id="CHEBI:61717"/>
    </cofactor>
</comment>
<keyword evidence="7" id="KW-0408">Iron</keyword>
<dbReference type="AlphaFoldDB" id="A0A2U3QG18"/>
<dbReference type="Proteomes" id="UP000245125">
    <property type="component" value="Unassembled WGS sequence"/>
</dbReference>
<keyword evidence="5" id="KW-0479">Metal-binding</keyword>
<evidence type="ECO:0000256" key="4">
    <source>
        <dbReference type="ARBA" id="ARBA00022617"/>
    </source>
</evidence>
<keyword evidence="3" id="KW-0813">Transport</keyword>
<keyword evidence="8" id="KW-0812">Transmembrane</keyword>
<dbReference type="Gene3D" id="3.90.10.10">
    <property type="entry name" value="Cytochrome C3"/>
    <property type="match status" value="1"/>
</dbReference>
<name>A0A2U3QG18_9BACT</name>
<dbReference type="Pfam" id="PF14537">
    <property type="entry name" value="Cytochrom_c3_2"/>
    <property type="match status" value="1"/>
</dbReference>
<evidence type="ECO:0000259" key="9">
    <source>
        <dbReference type="Pfam" id="PF14537"/>
    </source>
</evidence>
<proteinExistence type="predicted"/>
<comment type="subcellular location">
    <subcellularLocation>
        <location evidence="2">Cell envelope</location>
    </subcellularLocation>
</comment>
<reference evidence="11" key="1">
    <citation type="submission" date="2018-03" db="EMBL/GenBank/DDBJ databases">
        <authorList>
            <person name="Zecchin S."/>
        </authorList>
    </citation>
    <scope>NUCLEOTIDE SEQUENCE [LARGE SCALE GENOMIC DNA]</scope>
</reference>
<dbReference type="GO" id="GO:0030313">
    <property type="term" value="C:cell envelope"/>
    <property type="evidence" value="ECO:0007669"/>
    <property type="project" value="UniProtKB-SubCell"/>
</dbReference>
<evidence type="ECO:0000256" key="5">
    <source>
        <dbReference type="ARBA" id="ARBA00022723"/>
    </source>
</evidence>
<feature type="domain" description="Tetrahaem cytochrome" evidence="9">
    <location>
        <begin position="83"/>
        <end position="152"/>
    </location>
</feature>
<keyword evidence="4" id="KW-0349">Heme</keyword>
<evidence type="ECO:0000256" key="7">
    <source>
        <dbReference type="ARBA" id="ARBA00023004"/>
    </source>
</evidence>
<keyword evidence="8" id="KW-0472">Membrane</keyword>
<keyword evidence="6" id="KW-0249">Electron transport</keyword>
<accession>A0A2U3QG18</accession>
<feature type="transmembrane region" description="Helical" evidence="8">
    <location>
        <begin position="6"/>
        <end position="26"/>
    </location>
</feature>
<dbReference type="InterPro" id="IPR012286">
    <property type="entry name" value="Tetrahaem_cytochrome"/>
</dbReference>
<keyword evidence="11" id="KW-1185">Reference proteome</keyword>
<evidence type="ECO:0000256" key="8">
    <source>
        <dbReference type="SAM" id="Phobius"/>
    </source>
</evidence>
<protein>
    <recommendedName>
        <fullName evidence="9">Tetrahaem cytochrome domain-containing protein</fullName>
    </recommendedName>
</protein>
<evidence type="ECO:0000313" key="11">
    <source>
        <dbReference type="Proteomes" id="UP000245125"/>
    </source>
</evidence>
<gene>
    <name evidence="10" type="ORF">NBG4_210036</name>
</gene>
<dbReference type="SUPFAM" id="SSF48695">
    <property type="entry name" value="Multiheme cytochromes"/>
    <property type="match status" value="1"/>
</dbReference>
<evidence type="ECO:0000256" key="6">
    <source>
        <dbReference type="ARBA" id="ARBA00022982"/>
    </source>
</evidence>
<evidence type="ECO:0000256" key="3">
    <source>
        <dbReference type="ARBA" id="ARBA00022448"/>
    </source>
</evidence>
<organism evidence="10 11">
    <name type="scientific">Candidatus Sulfobium mesophilum</name>
    <dbReference type="NCBI Taxonomy" id="2016548"/>
    <lineage>
        <taxon>Bacteria</taxon>
        <taxon>Pseudomonadati</taxon>
        <taxon>Nitrospirota</taxon>
        <taxon>Nitrospiria</taxon>
        <taxon>Nitrospirales</taxon>
        <taxon>Nitrospiraceae</taxon>
        <taxon>Candidatus Sulfobium</taxon>
    </lineage>
</organism>
<evidence type="ECO:0000256" key="1">
    <source>
        <dbReference type="ARBA" id="ARBA00001926"/>
    </source>
</evidence>
<dbReference type="EMBL" id="OUUY01000066">
    <property type="protein sequence ID" value="SPQ00361.1"/>
    <property type="molecule type" value="Genomic_DNA"/>
</dbReference>
<evidence type="ECO:0000256" key="2">
    <source>
        <dbReference type="ARBA" id="ARBA00004196"/>
    </source>
</evidence>
<sequence>MKSHVFRPLVVVISIVCIALIVRVFYVPKDFGVHERGYMYGWYRQGNIEEWKNVKVKYQGTEYCKDCHSDKYESIMTTPHAIIPCEDCHGPALEHPSEPPKLAVDKSRGLCLRCHSFLPYPTSGRANIRGINPDTHNPDTECVMCHNPHKPSLEGLK</sequence>
<dbReference type="OrthoDB" id="9814800at2"/>